<name>A0AAN7W9D3_9PEZI</name>
<reference evidence="1" key="1">
    <citation type="submission" date="2023-08" db="EMBL/GenBank/DDBJ databases">
        <title>Black Yeasts Isolated from many extreme environments.</title>
        <authorList>
            <person name="Coleine C."/>
            <person name="Stajich J.E."/>
            <person name="Selbmann L."/>
        </authorList>
    </citation>
    <scope>NUCLEOTIDE SEQUENCE</scope>
    <source>
        <strain evidence="1">CCFEE 5810</strain>
    </source>
</reference>
<evidence type="ECO:0000313" key="2">
    <source>
        <dbReference type="Proteomes" id="UP001310594"/>
    </source>
</evidence>
<gene>
    <name evidence="1" type="ORF">LTR97_007532</name>
</gene>
<comment type="caution">
    <text evidence="1">The sequence shown here is derived from an EMBL/GenBank/DDBJ whole genome shotgun (WGS) entry which is preliminary data.</text>
</comment>
<organism evidence="1 2">
    <name type="scientific">Elasticomyces elasticus</name>
    <dbReference type="NCBI Taxonomy" id="574655"/>
    <lineage>
        <taxon>Eukaryota</taxon>
        <taxon>Fungi</taxon>
        <taxon>Dikarya</taxon>
        <taxon>Ascomycota</taxon>
        <taxon>Pezizomycotina</taxon>
        <taxon>Dothideomycetes</taxon>
        <taxon>Dothideomycetidae</taxon>
        <taxon>Mycosphaerellales</taxon>
        <taxon>Teratosphaeriaceae</taxon>
        <taxon>Elasticomyces</taxon>
    </lineage>
</organism>
<evidence type="ECO:0000313" key="1">
    <source>
        <dbReference type="EMBL" id="KAK5697394.1"/>
    </source>
</evidence>
<accession>A0AAN7W9D3</accession>
<protein>
    <submittedName>
        <fullName evidence="1">Uncharacterized protein</fullName>
    </submittedName>
</protein>
<sequence>MADNQAFAFHFQATSSNNSMEIDSNTTQQSTQVAQEAVMFTFRAESKHLPVAANITDSVSFQASSVPSAVFSLEALPVTQAREAVRIWVAEILDAGEWFRERHYAIDNRMSWDELFSDSQFLALCEEIKDTMPKIMAWSCDMQTFGRGEEWQSYKGRLWAKHVRDYKLDSREMERAYQFFLAGCQVESDVPEAVEEALDALAKPYDVWCYGGREGIKRAE</sequence>
<dbReference type="Proteomes" id="UP001310594">
    <property type="component" value="Unassembled WGS sequence"/>
</dbReference>
<dbReference type="AlphaFoldDB" id="A0AAN7W9D3"/>
<proteinExistence type="predicted"/>
<dbReference type="EMBL" id="JAVRQU010000011">
    <property type="protein sequence ID" value="KAK5697394.1"/>
    <property type="molecule type" value="Genomic_DNA"/>
</dbReference>